<dbReference type="Pfam" id="PF03489">
    <property type="entry name" value="SapB_2"/>
    <property type="match status" value="1"/>
</dbReference>
<dbReference type="InterPro" id="IPR008138">
    <property type="entry name" value="SapB_2"/>
</dbReference>
<dbReference type="GO" id="GO:0016020">
    <property type="term" value="C:membrane"/>
    <property type="evidence" value="ECO:0007669"/>
    <property type="project" value="GOC"/>
</dbReference>
<dbReference type="Pfam" id="PF05184">
    <property type="entry name" value="SapB_1"/>
    <property type="match status" value="1"/>
</dbReference>
<dbReference type="GO" id="GO:0007193">
    <property type="term" value="P:adenylate cyclase-inhibiting G protein-coupled receptor signaling pathway"/>
    <property type="evidence" value="ECO:0007669"/>
    <property type="project" value="TreeGrafter"/>
</dbReference>
<evidence type="ECO:0000256" key="12">
    <source>
        <dbReference type="ARBA" id="ARBA00041094"/>
    </source>
</evidence>
<evidence type="ECO:0000256" key="10">
    <source>
        <dbReference type="ARBA" id="ARBA00037150"/>
    </source>
</evidence>
<organism evidence="15 16">
    <name type="scientific">Chelydra serpentina</name>
    <name type="common">Snapping turtle</name>
    <name type="synonym">Testudo serpentina</name>
    <dbReference type="NCBI Taxonomy" id="8475"/>
    <lineage>
        <taxon>Eukaryota</taxon>
        <taxon>Metazoa</taxon>
        <taxon>Chordata</taxon>
        <taxon>Craniata</taxon>
        <taxon>Vertebrata</taxon>
        <taxon>Euteleostomi</taxon>
        <taxon>Archelosauria</taxon>
        <taxon>Testudinata</taxon>
        <taxon>Testudines</taxon>
        <taxon>Cryptodira</taxon>
        <taxon>Durocryptodira</taxon>
        <taxon>Americhelydia</taxon>
        <taxon>Chelydroidea</taxon>
        <taxon>Chelydridae</taxon>
        <taxon>Chelydra</taxon>
    </lineage>
</organism>
<dbReference type="GO" id="GO:0019216">
    <property type="term" value="P:regulation of lipid metabolic process"/>
    <property type="evidence" value="ECO:0007669"/>
    <property type="project" value="TreeGrafter"/>
</dbReference>
<dbReference type="FunFam" id="1.10.225.10:FF:000008">
    <property type="entry name" value="Pulmonary surfactant-associated protein B"/>
    <property type="match status" value="1"/>
</dbReference>
<dbReference type="PROSITE" id="PS50015">
    <property type="entry name" value="SAP_B"/>
    <property type="match status" value="1"/>
</dbReference>
<evidence type="ECO:0000259" key="14">
    <source>
        <dbReference type="PROSITE" id="PS50015"/>
    </source>
</evidence>
<keyword evidence="8" id="KW-1015">Disulfide bond</keyword>
<keyword evidence="7" id="KW-0677">Repeat</keyword>
<evidence type="ECO:0000313" key="15">
    <source>
        <dbReference type="Ensembl" id="ENSCSRP00000018387.1"/>
    </source>
</evidence>
<evidence type="ECO:0000256" key="11">
    <source>
        <dbReference type="ARBA" id="ARBA00037221"/>
    </source>
</evidence>
<dbReference type="PANTHER" id="PTHR11480">
    <property type="entry name" value="SAPOSIN-RELATED"/>
    <property type="match status" value="1"/>
</dbReference>
<dbReference type="InterPro" id="IPR008373">
    <property type="entry name" value="Saposin"/>
</dbReference>
<dbReference type="Ensembl" id="ENSCSRT00000019237.1">
    <property type="protein sequence ID" value="ENSCSRP00000018387.1"/>
    <property type="gene ID" value="ENSCSRG00000014085.1"/>
</dbReference>
<comment type="function">
    <text evidence="11">Pulmonary surfactant-associated proteins promote alveolar stability by lowering the surface tension at the air-liquid interface in the peripheral air spaces. SP-B increases the collapse pressure of palmitic acid to nearly 70 millinewtons per meter.</text>
</comment>
<feature type="domain" description="Saposin B-type" evidence="14">
    <location>
        <begin position="1"/>
        <end position="83"/>
    </location>
</feature>
<dbReference type="InterPro" id="IPR011001">
    <property type="entry name" value="Saposin-like"/>
</dbReference>
<evidence type="ECO:0000256" key="2">
    <source>
        <dbReference type="ARBA" id="ARBA00011748"/>
    </source>
</evidence>
<proteinExistence type="predicted"/>
<dbReference type="GO" id="GO:0005576">
    <property type="term" value="C:extracellular region"/>
    <property type="evidence" value="ECO:0007669"/>
    <property type="project" value="UniProtKB-SubCell"/>
</dbReference>
<dbReference type="AlphaFoldDB" id="A0A8C3XS11"/>
<dbReference type="Proteomes" id="UP000694403">
    <property type="component" value="Unplaced"/>
</dbReference>
<evidence type="ECO:0000256" key="3">
    <source>
        <dbReference type="ARBA" id="ARBA00022439"/>
    </source>
</evidence>
<dbReference type="GO" id="GO:0005764">
    <property type="term" value="C:lysosome"/>
    <property type="evidence" value="ECO:0007669"/>
    <property type="project" value="InterPro"/>
</dbReference>
<evidence type="ECO:0000256" key="5">
    <source>
        <dbReference type="ARBA" id="ARBA00022713"/>
    </source>
</evidence>
<evidence type="ECO:0000256" key="1">
    <source>
        <dbReference type="ARBA" id="ARBA00004364"/>
    </source>
</evidence>
<evidence type="ECO:0000256" key="8">
    <source>
        <dbReference type="ARBA" id="ARBA00023157"/>
    </source>
</evidence>
<sequence length="84" mass="9199">NPALCRMCEVAVKAAESLLNNNMTEEEIVHEMEKVCYMLPHGVLGQCKDFVDSYGKAVVVMLLEATNPEVVCIMLKTTVPLSGV</sequence>
<keyword evidence="9" id="KW-0325">Glycoprotein</keyword>
<dbReference type="SUPFAM" id="SSF47862">
    <property type="entry name" value="Saposin"/>
    <property type="match status" value="1"/>
</dbReference>
<dbReference type="GO" id="GO:0007585">
    <property type="term" value="P:respiratory gaseous exchange by respiratory system"/>
    <property type="evidence" value="ECO:0007669"/>
    <property type="project" value="UniProtKB-KW"/>
</dbReference>
<reference evidence="15" key="2">
    <citation type="submission" date="2025-09" db="UniProtKB">
        <authorList>
            <consortium name="Ensembl"/>
        </authorList>
    </citation>
    <scope>IDENTIFICATION</scope>
</reference>
<comment type="subcellular location">
    <subcellularLocation>
        <location evidence="1">Secreted</location>
        <location evidence="1">Extracellular space</location>
        <location evidence="1">Surface film</location>
    </subcellularLocation>
</comment>
<evidence type="ECO:0000256" key="7">
    <source>
        <dbReference type="ARBA" id="ARBA00022737"/>
    </source>
</evidence>
<reference evidence="15" key="1">
    <citation type="submission" date="2025-08" db="UniProtKB">
        <authorList>
            <consortium name="Ensembl"/>
        </authorList>
    </citation>
    <scope>IDENTIFICATION</scope>
</reference>
<dbReference type="GO" id="GO:0006665">
    <property type="term" value="P:sphingolipid metabolic process"/>
    <property type="evidence" value="ECO:0007669"/>
    <property type="project" value="InterPro"/>
</dbReference>
<name>A0A8C3XS11_CHESE</name>
<evidence type="ECO:0000256" key="6">
    <source>
        <dbReference type="ARBA" id="ARBA00022729"/>
    </source>
</evidence>
<accession>A0A8C3XS11</accession>
<evidence type="ECO:0000313" key="16">
    <source>
        <dbReference type="Proteomes" id="UP000694403"/>
    </source>
</evidence>
<dbReference type="PRINTS" id="PR01797">
    <property type="entry name" value="SAPOSIN"/>
</dbReference>
<evidence type="ECO:0000256" key="4">
    <source>
        <dbReference type="ARBA" id="ARBA00022525"/>
    </source>
</evidence>
<comment type="function">
    <text evidence="10">Saposin-A and saposin-C stimulate the hydrolysis of glucosylceramide by beta-glucosylceramidase (EC 3.2.1.45) and galactosylceramide by beta-galactosylceramidase (EC 3.2.1.46). Saposin-C apparently acts by combining with the enzyme and acidic lipid to form an activated complex, rather than by solubilizing the substrate.</text>
</comment>
<evidence type="ECO:0000256" key="9">
    <source>
        <dbReference type="ARBA" id="ARBA00023180"/>
    </source>
</evidence>
<dbReference type="Gene3D" id="1.10.225.10">
    <property type="entry name" value="Saposin-like"/>
    <property type="match status" value="1"/>
</dbReference>
<protein>
    <recommendedName>
        <fullName evidence="12">Pulmonary surfactant-associated protein B</fullName>
    </recommendedName>
    <alternativeName>
        <fullName evidence="13">Pulmonary surfactant-associated proteolipid SPL(Phe)</fullName>
    </alternativeName>
</protein>
<dbReference type="PANTHER" id="PTHR11480:SF36">
    <property type="entry name" value="PROSAPOSIN"/>
    <property type="match status" value="1"/>
</dbReference>
<dbReference type="InterPro" id="IPR008139">
    <property type="entry name" value="SaposinB_dom"/>
</dbReference>
<keyword evidence="6" id="KW-0732">Signal</keyword>
<dbReference type="InterPro" id="IPR007856">
    <property type="entry name" value="SapB_1"/>
</dbReference>
<dbReference type="InterPro" id="IPR051428">
    <property type="entry name" value="Sphingo_Act-Surfact_Prot"/>
</dbReference>
<keyword evidence="4" id="KW-0964">Secreted</keyword>
<keyword evidence="16" id="KW-1185">Reference proteome</keyword>
<dbReference type="SMART" id="SM00741">
    <property type="entry name" value="SapB"/>
    <property type="match status" value="1"/>
</dbReference>
<evidence type="ECO:0000256" key="13">
    <source>
        <dbReference type="ARBA" id="ARBA00041785"/>
    </source>
</evidence>
<comment type="subunit">
    <text evidence="2">Homodimer; disulfide-linked.</text>
</comment>
<keyword evidence="5" id="KW-0305">Gaseous exchange</keyword>
<keyword evidence="3" id="KW-0767">Surface film</keyword>